<dbReference type="InterPro" id="IPR050361">
    <property type="entry name" value="MPP/UQCRC_Complex"/>
</dbReference>
<dbReference type="InterPro" id="IPR011765">
    <property type="entry name" value="Pept_M16_N"/>
</dbReference>
<proteinExistence type="inferred from homology"/>
<dbReference type="SUPFAM" id="SSF63411">
    <property type="entry name" value="LuxS/MPP-like metallohydrolase"/>
    <property type="match status" value="3"/>
</dbReference>
<evidence type="ECO:0000313" key="6">
    <source>
        <dbReference type="EMBL" id="MFC6036361.1"/>
    </source>
</evidence>
<dbReference type="PANTHER" id="PTHR11851">
    <property type="entry name" value="METALLOPROTEASE"/>
    <property type="match status" value="1"/>
</dbReference>
<gene>
    <name evidence="6" type="ORF">ACFMB1_12470</name>
</gene>
<comment type="caution">
    <text evidence="6">The sequence shown here is derived from an EMBL/GenBank/DDBJ whole genome shotgun (WGS) entry which is preliminary data.</text>
</comment>
<feature type="chain" id="PRO_5046360663" evidence="3">
    <location>
        <begin position="22"/>
        <end position="814"/>
    </location>
</feature>
<organism evidence="6 7">
    <name type="scientific">Hyphococcus aureus</name>
    <dbReference type="NCBI Taxonomy" id="2666033"/>
    <lineage>
        <taxon>Bacteria</taxon>
        <taxon>Pseudomonadati</taxon>
        <taxon>Pseudomonadota</taxon>
        <taxon>Alphaproteobacteria</taxon>
        <taxon>Parvularculales</taxon>
        <taxon>Parvularculaceae</taxon>
        <taxon>Hyphococcus</taxon>
    </lineage>
</organism>
<dbReference type="Proteomes" id="UP001596116">
    <property type="component" value="Unassembled WGS sequence"/>
</dbReference>
<feature type="signal peptide" evidence="3">
    <location>
        <begin position="1"/>
        <end position="21"/>
    </location>
</feature>
<dbReference type="Pfam" id="PF00675">
    <property type="entry name" value="Peptidase_M16"/>
    <property type="match status" value="1"/>
</dbReference>
<name>A0ABW1KW73_9PROT</name>
<dbReference type="EMBL" id="JBHPON010000002">
    <property type="protein sequence ID" value="MFC6036361.1"/>
    <property type="molecule type" value="Genomic_DNA"/>
</dbReference>
<dbReference type="Gene3D" id="3.30.830.10">
    <property type="entry name" value="Metalloenzyme, LuxS/M16 peptidase-like"/>
    <property type="match status" value="3"/>
</dbReference>
<keyword evidence="2" id="KW-0482">Metalloprotease</keyword>
<evidence type="ECO:0000313" key="7">
    <source>
        <dbReference type="Proteomes" id="UP001596116"/>
    </source>
</evidence>
<reference evidence="6 7" key="1">
    <citation type="submission" date="2024-09" db="EMBL/GenBank/DDBJ databases">
        <authorList>
            <person name="Zhang Z.-H."/>
        </authorList>
    </citation>
    <scope>NUCLEOTIDE SEQUENCE [LARGE SCALE GENOMIC DNA]</scope>
    <source>
        <strain evidence="6 7">HHTR114</strain>
    </source>
</reference>
<protein>
    <submittedName>
        <fullName evidence="6">M16 family metallopeptidase</fullName>
    </submittedName>
</protein>
<dbReference type="RefSeq" id="WP_379882411.1">
    <property type="nucleotide sequence ID" value="NZ_JBHPON010000002.1"/>
</dbReference>
<evidence type="ECO:0000259" key="5">
    <source>
        <dbReference type="Pfam" id="PF05193"/>
    </source>
</evidence>
<dbReference type="PANTHER" id="PTHR11851:SF49">
    <property type="entry name" value="MITOCHONDRIAL-PROCESSING PEPTIDASE SUBUNIT ALPHA"/>
    <property type="match status" value="1"/>
</dbReference>
<comment type="similarity">
    <text evidence="1">Belongs to the peptidase M16 family.</text>
</comment>
<sequence>MRLLLSFLLLALVLAPSFAHAIDLEKTRVTHLDNGLTLLILEEHALPVVSVQMAYKTGGRDDPEGRMGLAHFFEHMAFRSSKNFPGTRLAGDIYAVGGEWHGYTWIDTVTFFATAPKDDLDLLLRIEADRLGQLKMDPNDVEAETGAVIAEMNGYANDPSTILFDATLAAAFQVHPYRKNTIGYAADVEAITHDDIVEFYENNIGPKTAVLTIAGDVDADAVEARVKKLFGKFRANAEPQLPPLSEPDYQGEKRIRLEGDVDQKLFRIAYPAPAASSEDYPAFLVLQALAGASSGVSFLQNDWGTPVSEDAALSGVTDDLKTWFIPTAQPYVFLIAGSAGANADEAKTENAVQRALDGLAAKPVSDSKLNRAKAQVQSELIFDIETTEDAAHQLAFFEAVGALDQLLTLEESIDAVTQADIQRVAKTYLDPDRRTIGWFVPDTDGAPDAIASPDTLTIAAEHRGKPAADKQADNRDSETQGAIIVAPSPLSPIVSLRALLPGVYDCRLCAANDPAPGVTSIAVSGLSEELTSLATKASDAIAEAKPAARRAPDSGDPYTRLEQIFTARFTQSDTPAKAAPAFIAVSGDVDAEAAKQIVETAFSPILAEPSVATITPSQGDIHVHLPEDKAQVALGYMTAAPALDSGEAAAWRLALYMFAHGYGGRLGEEAISNQGLAYYIGADYRGGKGAGLITLNIGVDPDKQQALLETLKAELARFQSEPPDEAELAEAKRHLIGRKISAAQSNEEITAALAQDWAGQGLTTIEDFSAAVNAVTLDELRDVLPAFADGDVVAISAGGEKQDRMPPETSPKRE</sequence>
<accession>A0ABW1KW73</accession>
<feature type="domain" description="Peptidase M16 N-terminal" evidence="4">
    <location>
        <begin position="45"/>
        <end position="182"/>
    </location>
</feature>
<keyword evidence="7" id="KW-1185">Reference proteome</keyword>
<keyword evidence="2" id="KW-0378">Hydrolase</keyword>
<dbReference type="InterPro" id="IPR007863">
    <property type="entry name" value="Peptidase_M16_C"/>
</dbReference>
<feature type="domain" description="Peptidase M16 C-terminal" evidence="5">
    <location>
        <begin position="583"/>
        <end position="734"/>
    </location>
</feature>
<evidence type="ECO:0000259" key="4">
    <source>
        <dbReference type="Pfam" id="PF00675"/>
    </source>
</evidence>
<dbReference type="InterPro" id="IPR011249">
    <property type="entry name" value="Metalloenz_LuxS/M16"/>
</dbReference>
<dbReference type="Pfam" id="PF05193">
    <property type="entry name" value="Peptidase_M16_C"/>
    <property type="match status" value="2"/>
</dbReference>
<keyword evidence="3" id="KW-0732">Signal</keyword>
<evidence type="ECO:0000256" key="2">
    <source>
        <dbReference type="ARBA" id="ARBA00023049"/>
    </source>
</evidence>
<evidence type="ECO:0000256" key="3">
    <source>
        <dbReference type="SAM" id="SignalP"/>
    </source>
</evidence>
<keyword evidence="2" id="KW-0645">Protease</keyword>
<feature type="domain" description="Peptidase M16 C-terminal" evidence="5">
    <location>
        <begin position="191"/>
        <end position="375"/>
    </location>
</feature>
<evidence type="ECO:0000256" key="1">
    <source>
        <dbReference type="ARBA" id="ARBA00007261"/>
    </source>
</evidence>